<feature type="region of interest" description="Disordered" evidence="2">
    <location>
        <begin position="1"/>
        <end position="29"/>
    </location>
</feature>
<feature type="compositionally biased region" description="Basic residues" evidence="2">
    <location>
        <begin position="56"/>
        <end position="70"/>
    </location>
</feature>
<feature type="region of interest" description="Disordered" evidence="2">
    <location>
        <begin position="50"/>
        <end position="76"/>
    </location>
</feature>
<feature type="domain" description="CCHC-type" evidence="3">
    <location>
        <begin position="320"/>
        <end position="335"/>
    </location>
</feature>
<organism evidence="4 5">
    <name type="scientific">Durio zibethinus</name>
    <name type="common">Durian</name>
    <dbReference type="NCBI Taxonomy" id="66656"/>
    <lineage>
        <taxon>Eukaryota</taxon>
        <taxon>Viridiplantae</taxon>
        <taxon>Streptophyta</taxon>
        <taxon>Embryophyta</taxon>
        <taxon>Tracheophyta</taxon>
        <taxon>Spermatophyta</taxon>
        <taxon>Magnoliopsida</taxon>
        <taxon>eudicotyledons</taxon>
        <taxon>Gunneridae</taxon>
        <taxon>Pentapetalae</taxon>
        <taxon>rosids</taxon>
        <taxon>malvids</taxon>
        <taxon>Malvales</taxon>
        <taxon>Malvaceae</taxon>
        <taxon>Helicteroideae</taxon>
        <taxon>Durio</taxon>
    </lineage>
</organism>
<dbReference type="InterPro" id="IPR036875">
    <property type="entry name" value="Znf_CCHC_sf"/>
</dbReference>
<evidence type="ECO:0000313" key="5">
    <source>
        <dbReference type="RefSeq" id="XP_022745102.1"/>
    </source>
</evidence>
<keyword evidence="1" id="KW-0862">Zinc</keyword>
<evidence type="ECO:0000256" key="2">
    <source>
        <dbReference type="SAM" id="MobiDB-lite"/>
    </source>
</evidence>
<dbReference type="PANTHER" id="PTHR46978:SF2">
    <property type="entry name" value="ZINC KNUCKLE (CCHC-TYPE) FAMILY PROTEIN ISOFORM 1"/>
    <property type="match status" value="1"/>
</dbReference>
<dbReference type="GeneID" id="111295721"/>
<dbReference type="PANTHER" id="PTHR46978">
    <property type="entry name" value="ZINC KNUCKLE (CCHC-TYPE) FAMILY PROTEIN"/>
    <property type="match status" value="1"/>
</dbReference>
<feature type="compositionally biased region" description="Basic and acidic residues" evidence="2">
    <location>
        <begin position="19"/>
        <end position="29"/>
    </location>
</feature>
<evidence type="ECO:0000259" key="3">
    <source>
        <dbReference type="PROSITE" id="PS50158"/>
    </source>
</evidence>
<reference evidence="5" key="1">
    <citation type="submission" date="2025-08" db="UniProtKB">
        <authorList>
            <consortium name="RefSeq"/>
        </authorList>
    </citation>
    <scope>IDENTIFICATION</scope>
    <source>
        <tissue evidence="5">Fruit stalk</tissue>
    </source>
</reference>
<keyword evidence="4" id="KW-1185">Reference proteome</keyword>
<accession>A0A6P5YXS1</accession>
<dbReference type="Pfam" id="PF00098">
    <property type="entry name" value="zf-CCHC"/>
    <property type="match status" value="2"/>
</dbReference>
<evidence type="ECO:0000313" key="4">
    <source>
        <dbReference type="Proteomes" id="UP000515121"/>
    </source>
</evidence>
<dbReference type="GO" id="GO:0008270">
    <property type="term" value="F:zinc ion binding"/>
    <property type="evidence" value="ECO:0007669"/>
    <property type="project" value="UniProtKB-KW"/>
</dbReference>
<dbReference type="GO" id="GO:0003676">
    <property type="term" value="F:nucleic acid binding"/>
    <property type="evidence" value="ECO:0007669"/>
    <property type="project" value="InterPro"/>
</dbReference>
<keyword evidence="1" id="KW-0863">Zinc-finger</keyword>
<name>A0A6P5YXS1_DURZI</name>
<dbReference type="Proteomes" id="UP000515121">
    <property type="component" value="Unplaced"/>
</dbReference>
<gene>
    <name evidence="5" type="primary">LOC111295721</name>
</gene>
<proteinExistence type="predicted"/>
<dbReference type="InterPro" id="IPR001878">
    <property type="entry name" value="Znf_CCHC"/>
</dbReference>
<dbReference type="SUPFAM" id="SSF57756">
    <property type="entry name" value="Retrovirus zinc finger-like domains"/>
    <property type="match status" value="1"/>
</dbReference>
<keyword evidence="1" id="KW-0479">Metal-binding</keyword>
<sequence>MEKTMTRNEGGEGAAAPAKRREGSQWRSKAEEYQMISNLTGFDNLRAMMEGEATVKRRKRRRNRNRNRKKNNNEFQFHAQQPFPPAIDTEQAEAVRTVEVSKWDLIEISANDVPQKLAVDAAVKENKKIETVQAVKGRTEGNGDEACSKEVVNLCSSSFEDDGMISNVSSRKRTGEMVSAEPTINEDGKMVRRKELKAVVAEESVGAGKNEMHAEKPKCIETVKLSENSAENTVLQKLLRKPRYFDPPNGSWASYLSCGKDHQAAANWTLQNRVKACFLCGSLQHFGKHCGQKIRCYICNDFGHLSCVKLPDTGPTEVSCYNCGQSGHLGSECSKCPKVAGGSKSHALCYRCRDEGHFARTCTLSRKHARRIQAKMRSLGSSSAPPDCGPQNDVKDAKGEI</sequence>
<feature type="domain" description="CCHC-type" evidence="3">
    <location>
        <begin position="349"/>
        <end position="362"/>
    </location>
</feature>
<evidence type="ECO:0000256" key="1">
    <source>
        <dbReference type="PROSITE-ProRule" id="PRU00047"/>
    </source>
</evidence>
<dbReference type="RefSeq" id="XP_022745102.1">
    <property type="nucleotide sequence ID" value="XM_022889367.1"/>
</dbReference>
<dbReference type="PROSITE" id="PS50158">
    <property type="entry name" value="ZF_CCHC"/>
    <property type="match status" value="2"/>
</dbReference>
<protein>
    <submittedName>
        <fullName evidence="5">Uncharacterized protein LOC111295721 isoform X4</fullName>
    </submittedName>
</protein>
<feature type="compositionally biased region" description="Basic and acidic residues" evidence="2">
    <location>
        <begin position="1"/>
        <end position="10"/>
    </location>
</feature>
<dbReference type="Gene3D" id="4.10.60.10">
    <property type="entry name" value="Zinc finger, CCHC-type"/>
    <property type="match status" value="1"/>
</dbReference>
<dbReference type="AlphaFoldDB" id="A0A6P5YXS1"/>
<dbReference type="SMART" id="SM00343">
    <property type="entry name" value="ZnF_C2HC"/>
    <property type="match status" value="4"/>
</dbReference>
<feature type="region of interest" description="Disordered" evidence="2">
    <location>
        <begin position="373"/>
        <end position="401"/>
    </location>
</feature>